<evidence type="ECO:0008006" key="3">
    <source>
        <dbReference type="Google" id="ProtNLM"/>
    </source>
</evidence>
<gene>
    <name evidence="1" type="ORF">KALB_2633</name>
</gene>
<sequence>MAELAELIAQAVLAHPAVHRLDGGEFGVVASPLPGRRVLGVLAEGPGSPVEIAVVLLLGHPIPEVVEQLRERVKAVAGTVPVDITVADLVVAEPA</sequence>
<dbReference type="KEGG" id="kal:KALB_2633"/>
<evidence type="ECO:0000313" key="1">
    <source>
        <dbReference type="EMBL" id="AHH96001.1"/>
    </source>
</evidence>
<protein>
    <recommendedName>
        <fullName evidence="3">Asp23/Gls24 family envelope stress response protein</fullName>
    </recommendedName>
</protein>
<dbReference type="eggNOG" id="COG1302">
    <property type="taxonomic scope" value="Bacteria"/>
</dbReference>
<dbReference type="Proteomes" id="UP000019225">
    <property type="component" value="Chromosome"/>
</dbReference>
<dbReference type="AlphaFoldDB" id="W5W670"/>
<keyword evidence="2" id="KW-1185">Reference proteome</keyword>
<organism evidence="1 2">
    <name type="scientific">Kutzneria albida DSM 43870</name>
    <dbReference type="NCBI Taxonomy" id="1449976"/>
    <lineage>
        <taxon>Bacteria</taxon>
        <taxon>Bacillati</taxon>
        <taxon>Actinomycetota</taxon>
        <taxon>Actinomycetes</taxon>
        <taxon>Pseudonocardiales</taxon>
        <taxon>Pseudonocardiaceae</taxon>
        <taxon>Kutzneria</taxon>
    </lineage>
</organism>
<evidence type="ECO:0000313" key="2">
    <source>
        <dbReference type="Proteomes" id="UP000019225"/>
    </source>
</evidence>
<name>W5W670_9PSEU</name>
<dbReference type="RefSeq" id="WP_025356154.1">
    <property type="nucleotide sequence ID" value="NZ_CP007155.1"/>
</dbReference>
<dbReference type="OrthoDB" id="5195799at2"/>
<accession>W5W670</accession>
<dbReference type="EMBL" id="CP007155">
    <property type="protein sequence ID" value="AHH96001.1"/>
    <property type="molecule type" value="Genomic_DNA"/>
</dbReference>
<reference evidence="1 2" key="1">
    <citation type="journal article" date="2014" name="BMC Genomics">
        <title>Complete genome sequence of producer of the glycopeptide antibiotic Aculeximycin Kutzneria albida DSM 43870T, a representative of minor genus of Pseudonocardiaceae.</title>
        <authorList>
            <person name="Rebets Y."/>
            <person name="Tokovenko B."/>
            <person name="Lushchyk I."/>
            <person name="Ruckert C."/>
            <person name="Zaburannyi N."/>
            <person name="Bechthold A."/>
            <person name="Kalinowski J."/>
            <person name="Luzhetskyy A."/>
        </authorList>
    </citation>
    <scope>NUCLEOTIDE SEQUENCE [LARGE SCALE GENOMIC DNA]</scope>
    <source>
        <strain evidence="1">DSM 43870</strain>
    </source>
</reference>
<dbReference type="STRING" id="1449976.KALB_2633"/>
<proteinExistence type="predicted"/>
<dbReference type="HOGENOM" id="CLU_160020_2_0_11"/>